<dbReference type="SUPFAM" id="SSF53474">
    <property type="entry name" value="alpha/beta-Hydrolases"/>
    <property type="match status" value="1"/>
</dbReference>
<reference evidence="2 3" key="1">
    <citation type="submission" date="2024-02" db="EMBL/GenBank/DDBJ databases">
        <title>de novo genome assembly of Solanum bulbocastanum strain 11H21.</title>
        <authorList>
            <person name="Hosaka A.J."/>
        </authorList>
    </citation>
    <scope>NUCLEOTIDE SEQUENCE [LARGE SCALE GENOMIC DNA]</scope>
    <source>
        <tissue evidence="2">Young leaves</tissue>
    </source>
</reference>
<dbReference type="GO" id="GO:0004185">
    <property type="term" value="F:serine-type carboxypeptidase activity"/>
    <property type="evidence" value="ECO:0007669"/>
    <property type="project" value="InterPro"/>
</dbReference>
<dbReference type="InterPro" id="IPR001563">
    <property type="entry name" value="Peptidase_S10"/>
</dbReference>
<dbReference type="InterPro" id="IPR029058">
    <property type="entry name" value="AB_hydrolase_fold"/>
</dbReference>
<evidence type="ECO:0000256" key="1">
    <source>
        <dbReference type="ARBA" id="ARBA00009431"/>
    </source>
</evidence>
<keyword evidence="3" id="KW-1185">Reference proteome</keyword>
<dbReference type="Proteomes" id="UP001371456">
    <property type="component" value="Unassembled WGS sequence"/>
</dbReference>
<comment type="caution">
    <text evidence="2">The sequence shown here is derived from an EMBL/GenBank/DDBJ whole genome shotgun (WGS) entry which is preliminary data.</text>
</comment>
<dbReference type="Gene3D" id="3.40.50.11320">
    <property type="match status" value="1"/>
</dbReference>
<protein>
    <submittedName>
        <fullName evidence="2">Uncharacterized protein</fullName>
    </submittedName>
</protein>
<evidence type="ECO:0000313" key="3">
    <source>
        <dbReference type="Proteomes" id="UP001371456"/>
    </source>
</evidence>
<accession>A0AAN8TRY4</accession>
<dbReference type="EMBL" id="JBANQN010000004">
    <property type="protein sequence ID" value="KAK6792785.1"/>
    <property type="molecule type" value="Genomic_DNA"/>
</dbReference>
<evidence type="ECO:0000313" key="2">
    <source>
        <dbReference type="EMBL" id="KAK6792785.1"/>
    </source>
</evidence>
<gene>
    <name evidence="2" type="ORF">RDI58_011866</name>
</gene>
<dbReference type="Pfam" id="PF00450">
    <property type="entry name" value="Peptidase_S10"/>
    <property type="match status" value="1"/>
</dbReference>
<name>A0AAN8TRY4_SOLBU</name>
<dbReference type="AlphaFoldDB" id="A0AAN8TRY4"/>
<comment type="similarity">
    <text evidence="1">Belongs to the peptidase S10 family.</text>
</comment>
<dbReference type="GO" id="GO:0006508">
    <property type="term" value="P:proteolysis"/>
    <property type="evidence" value="ECO:0007669"/>
    <property type="project" value="InterPro"/>
</dbReference>
<proteinExistence type="inferred from homology"/>
<organism evidence="2 3">
    <name type="scientific">Solanum bulbocastanum</name>
    <name type="common">Wild potato</name>
    <dbReference type="NCBI Taxonomy" id="147425"/>
    <lineage>
        <taxon>Eukaryota</taxon>
        <taxon>Viridiplantae</taxon>
        <taxon>Streptophyta</taxon>
        <taxon>Embryophyta</taxon>
        <taxon>Tracheophyta</taxon>
        <taxon>Spermatophyta</taxon>
        <taxon>Magnoliopsida</taxon>
        <taxon>eudicotyledons</taxon>
        <taxon>Gunneridae</taxon>
        <taxon>Pentapetalae</taxon>
        <taxon>asterids</taxon>
        <taxon>lamiids</taxon>
        <taxon>Solanales</taxon>
        <taxon>Solanaceae</taxon>
        <taxon>Solanoideae</taxon>
        <taxon>Solaneae</taxon>
        <taxon>Solanum</taxon>
    </lineage>
</organism>
<sequence>MVPFQDTQTWIKSLNYTVDDDWRPWNVNNQVAGYTRSYSNKMTYATVKV</sequence>